<dbReference type="SMART" id="SM00525">
    <property type="entry name" value="FES"/>
    <property type="match status" value="1"/>
</dbReference>
<feature type="domain" description="HhH-GPD" evidence="10">
    <location>
        <begin position="36"/>
        <end position="181"/>
    </location>
</feature>
<evidence type="ECO:0000256" key="4">
    <source>
        <dbReference type="ARBA" id="ARBA00022763"/>
    </source>
</evidence>
<evidence type="ECO:0000313" key="11">
    <source>
        <dbReference type="EMBL" id="PSO06882.1"/>
    </source>
</evidence>
<protein>
    <recommendedName>
        <fullName evidence="10">HhH-GPD domain-containing protein</fullName>
    </recommendedName>
</protein>
<dbReference type="InterPro" id="IPR044298">
    <property type="entry name" value="MIG/MutY"/>
</dbReference>
<comment type="similarity">
    <text evidence="2">Belongs to the Nth/MutY family.</text>
</comment>
<dbReference type="InterPro" id="IPR023170">
    <property type="entry name" value="HhH_base_excis_C"/>
</dbReference>
<dbReference type="GO" id="GO:0034039">
    <property type="term" value="F:8-oxo-7,8-dihydroguanine DNA N-glycosylase activity"/>
    <property type="evidence" value="ECO:0007669"/>
    <property type="project" value="TreeGrafter"/>
</dbReference>
<proteinExistence type="inferred from homology"/>
<dbReference type="Proteomes" id="UP000242015">
    <property type="component" value="Unassembled WGS sequence"/>
</dbReference>
<evidence type="ECO:0000256" key="8">
    <source>
        <dbReference type="ARBA" id="ARBA00023204"/>
    </source>
</evidence>
<dbReference type="GO" id="GO:0006284">
    <property type="term" value="P:base-excision repair"/>
    <property type="evidence" value="ECO:0007669"/>
    <property type="project" value="InterPro"/>
</dbReference>
<dbReference type="GO" id="GO:0051539">
    <property type="term" value="F:4 iron, 4 sulfur cluster binding"/>
    <property type="evidence" value="ECO:0007669"/>
    <property type="project" value="InterPro"/>
</dbReference>
<evidence type="ECO:0000256" key="9">
    <source>
        <dbReference type="ARBA" id="ARBA00023295"/>
    </source>
</evidence>
<comment type="caution">
    <text evidence="11">The sequence shown here is derived from an EMBL/GenBank/DDBJ whole genome shotgun (WGS) entry which is preliminary data.</text>
</comment>
<dbReference type="GO" id="GO:0035485">
    <property type="term" value="F:adenine/guanine mispair binding"/>
    <property type="evidence" value="ECO:0007669"/>
    <property type="project" value="TreeGrafter"/>
</dbReference>
<evidence type="ECO:0000256" key="5">
    <source>
        <dbReference type="ARBA" id="ARBA00022801"/>
    </source>
</evidence>
<keyword evidence="3" id="KW-0479">Metal-binding</keyword>
<dbReference type="PIRSF" id="PIRSF001435">
    <property type="entry name" value="Nth"/>
    <property type="match status" value="1"/>
</dbReference>
<accession>A0A2R6C7J2</accession>
<dbReference type="EMBL" id="NEXF01000375">
    <property type="protein sequence ID" value="PSO06882.1"/>
    <property type="molecule type" value="Genomic_DNA"/>
</dbReference>
<evidence type="ECO:0000256" key="1">
    <source>
        <dbReference type="ARBA" id="ARBA00001966"/>
    </source>
</evidence>
<evidence type="ECO:0000256" key="2">
    <source>
        <dbReference type="ARBA" id="ARBA00008343"/>
    </source>
</evidence>
<dbReference type="PANTHER" id="PTHR42944:SF1">
    <property type="entry name" value="ADENINE DNA GLYCOSYLASE"/>
    <property type="match status" value="1"/>
</dbReference>
<dbReference type="AlphaFoldDB" id="A0A2R6C7J2"/>
<dbReference type="Pfam" id="PF00730">
    <property type="entry name" value="HhH-GPD"/>
    <property type="match status" value="1"/>
</dbReference>
<dbReference type="SMART" id="SM00478">
    <property type="entry name" value="ENDO3c"/>
    <property type="match status" value="1"/>
</dbReference>
<evidence type="ECO:0000313" key="12">
    <source>
        <dbReference type="Proteomes" id="UP000242015"/>
    </source>
</evidence>
<keyword evidence="5" id="KW-0378">Hydrolase</keyword>
<dbReference type="GO" id="GO:0032357">
    <property type="term" value="F:oxidized purine DNA binding"/>
    <property type="evidence" value="ECO:0007669"/>
    <property type="project" value="TreeGrafter"/>
</dbReference>
<dbReference type="PANTHER" id="PTHR42944">
    <property type="entry name" value="ADENINE DNA GLYCOSYLASE"/>
    <property type="match status" value="1"/>
</dbReference>
<evidence type="ECO:0000256" key="7">
    <source>
        <dbReference type="ARBA" id="ARBA00023014"/>
    </source>
</evidence>
<dbReference type="SUPFAM" id="SSF48150">
    <property type="entry name" value="DNA-glycosylase"/>
    <property type="match status" value="1"/>
</dbReference>
<dbReference type="Gene3D" id="1.10.1670.10">
    <property type="entry name" value="Helix-hairpin-Helix base-excision DNA repair enzymes (C-terminal)"/>
    <property type="match status" value="1"/>
</dbReference>
<reference evidence="11 12" key="1">
    <citation type="submission" date="2017-04" db="EMBL/GenBank/DDBJ databases">
        <title>Novel microbial lineages endemic to geothermal iron-oxide mats fill important gaps in the evolutionary history of Archaea.</title>
        <authorList>
            <person name="Jay Z.J."/>
            <person name="Beam J.P."/>
            <person name="Dlakic M."/>
            <person name="Rusch D.B."/>
            <person name="Kozubal M.A."/>
            <person name="Inskeep W.P."/>
        </authorList>
    </citation>
    <scope>NUCLEOTIDE SEQUENCE [LARGE SCALE GENOMIC DNA]</scope>
    <source>
        <strain evidence="11">BE_D</strain>
    </source>
</reference>
<comment type="cofactor">
    <cofactor evidence="1">
        <name>[4Fe-4S] cluster</name>
        <dbReference type="ChEBI" id="CHEBI:49883"/>
    </cofactor>
</comment>
<organism evidence="11 12">
    <name type="scientific">Candidatus Marsarchaeota G2 archaeon BE_D</name>
    <dbReference type="NCBI Taxonomy" id="1978158"/>
    <lineage>
        <taxon>Archaea</taxon>
        <taxon>Candidatus Marsarchaeota</taxon>
        <taxon>Candidatus Marsarchaeota group 2</taxon>
    </lineage>
</organism>
<dbReference type="GO" id="GO:0000701">
    <property type="term" value="F:purine-specific mismatch base pair DNA N-glycosylase activity"/>
    <property type="evidence" value="ECO:0007669"/>
    <property type="project" value="TreeGrafter"/>
</dbReference>
<sequence>MEGLVDAVVKWEKEHWVPYPWRVDRTPYKVLVAEVLLQRTTRKAVSRVYDTFLSEFPDISYIYKASPQELELALKPIGLYKQRATRLKEIAKAIVEVFGGTIPCDYASLNGIYGVGPYIAGAVLSFGCGKKAPVVDSNVMRLLGRAFGVKGPRDAIEFLWGIVPESGHEFFNYGLVDLGAYVCAYRGPKCSECPLRPYCEYYASSTASRAR</sequence>
<keyword evidence="9" id="KW-0326">Glycosidase</keyword>
<dbReference type="InterPro" id="IPR003265">
    <property type="entry name" value="HhH-GPD_domain"/>
</dbReference>
<keyword evidence="4" id="KW-0227">DNA damage</keyword>
<dbReference type="InterPro" id="IPR011257">
    <property type="entry name" value="DNA_glycosylase"/>
</dbReference>
<evidence type="ECO:0000256" key="3">
    <source>
        <dbReference type="ARBA" id="ARBA00022723"/>
    </source>
</evidence>
<dbReference type="GO" id="GO:0006298">
    <property type="term" value="P:mismatch repair"/>
    <property type="evidence" value="ECO:0007669"/>
    <property type="project" value="TreeGrafter"/>
</dbReference>
<keyword evidence="7" id="KW-0411">Iron-sulfur</keyword>
<keyword evidence="6" id="KW-0408">Iron</keyword>
<evidence type="ECO:0000256" key="6">
    <source>
        <dbReference type="ARBA" id="ARBA00023004"/>
    </source>
</evidence>
<dbReference type="InterPro" id="IPR003651">
    <property type="entry name" value="Endonuclease3_FeS-loop_motif"/>
</dbReference>
<keyword evidence="8" id="KW-0234">DNA repair</keyword>
<dbReference type="CDD" id="cd00056">
    <property type="entry name" value="ENDO3c"/>
    <property type="match status" value="1"/>
</dbReference>
<dbReference type="Gene3D" id="1.10.340.30">
    <property type="entry name" value="Hypothetical protein, domain 2"/>
    <property type="match status" value="1"/>
</dbReference>
<evidence type="ECO:0000259" key="10">
    <source>
        <dbReference type="SMART" id="SM00478"/>
    </source>
</evidence>
<dbReference type="GO" id="GO:0046872">
    <property type="term" value="F:metal ion binding"/>
    <property type="evidence" value="ECO:0007669"/>
    <property type="project" value="UniProtKB-KW"/>
</dbReference>
<gene>
    <name evidence="11" type="ORF">B9Q04_13780</name>
</gene>
<name>A0A2R6C7J2_9ARCH</name>